<accession>S9NWT6</accession>
<proteinExistence type="predicted"/>
<evidence type="ECO:0000313" key="2">
    <source>
        <dbReference type="Proteomes" id="UP000011682"/>
    </source>
</evidence>
<keyword evidence="2" id="KW-1185">Reference proteome</keyword>
<dbReference type="OrthoDB" id="5523227at2"/>
<name>S9NWT6_CYSF2</name>
<comment type="caution">
    <text evidence="1">The sequence shown here is derived from an EMBL/GenBank/DDBJ whole genome shotgun (WGS) entry which is preliminary data.</text>
</comment>
<dbReference type="Proteomes" id="UP000011682">
    <property type="component" value="Unassembled WGS sequence"/>
</dbReference>
<evidence type="ECO:0000313" key="1">
    <source>
        <dbReference type="EMBL" id="EPX56640.1"/>
    </source>
</evidence>
<sequence length="81" mass="9544">MSARQEIRDAIAEARRSPDKEPFDIQKFRQVYDVTADIGESPLTTRTVEEYEEQYYLLATEVKTLQEFAEYRRELVEHDAG</sequence>
<dbReference type="AlphaFoldDB" id="S9NWT6"/>
<gene>
    <name evidence="1" type="ORF">D187_007982</name>
</gene>
<organism evidence="1 2">
    <name type="scientific">Cystobacter fuscus (strain ATCC 25194 / DSM 2262 / NBRC 100088 / M29)</name>
    <dbReference type="NCBI Taxonomy" id="1242864"/>
    <lineage>
        <taxon>Bacteria</taxon>
        <taxon>Pseudomonadati</taxon>
        <taxon>Myxococcota</taxon>
        <taxon>Myxococcia</taxon>
        <taxon>Myxococcales</taxon>
        <taxon>Cystobacterineae</taxon>
        <taxon>Archangiaceae</taxon>
        <taxon>Cystobacter</taxon>
    </lineage>
</organism>
<dbReference type="EMBL" id="ANAH02000066">
    <property type="protein sequence ID" value="EPX56640.1"/>
    <property type="molecule type" value="Genomic_DNA"/>
</dbReference>
<reference evidence="1" key="1">
    <citation type="submission" date="2013-05" db="EMBL/GenBank/DDBJ databases">
        <title>Genome assembly of Cystobacter fuscus DSM 2262.</title>
        <authorList>
            <person name="Sharma G."/>
            <person name="Khatri I."/>
            <person name="Kaur C."/>
            <person name="Mayilraj S."/>
            <person name="Subramanian S."/>
        </authorList>
    </citation>
    <scope>NUCLEOTIDE SEQUENCE [LARGE SCALE GENOMIC DNA]</scope>
    <source>
        <strain evidence="1">DSM 2262</strain>
    </source>
</reference>
<protein>
    <submittedName>
        <fullName evidence="1">Uncharacterized protein</fullName>
    </submittedName>
</protein>
<dbReference type="RefSeq" id="WP_002620979.1">
    <property type="nucleotide sequence ID" value="NZ_ANAH02000066.1"/>
</dbReference>